<sequence length="218" mass="24475">MKRKIIYSLSIFLIILTGCSTPEKSNDTTTKERTSPSTSTNAAVLYFSKPEMNGTDTVAGASRVVSENEEILGNVEQLAKWIVEDTNYPLARIETVNNYPDDHDTLVDQATSERSNNYRPEIKPLDLTFSDFDTIYIGYPIWWSDMPMAMYTFFENNNFKGKNIVLFSVHGGSGLAGTVETVEKLSENASVETSNVLSISRDDIPNSKKEVENWLKSF</sequence>
<dbReference type="PROSITE" id="PS51257">
    <property type="entry name" value="PROKAR_LIPOPROTEIN"/>
    <property type="match status" value="1"/>
</dbReference>
<feature type="domain" description="Flavodoxin-like" evidence="1">
    <location>
        <begin position="114"/>
        <end position="215"/>
    </location>
</feature>
<dbReference type="InterPro" id="IPR029039">
    <property type="entry name" value="Flavoprotein-like_sf"/>
</dbReference>
<dbReference type="SUPFAM" id="SSF52218">
    <property type="entry name" value="Flavoproteins"/>
    <property type="match status" value="1"/>
</dbReference>
<evidence type="ECO:0000313" key="3">
    <source>
        <dbReference type="Proteomes" id="UP001249945"/>
    </source>
</evidence>
<dbReference type="Gene3D" id="3.40.50.360">
    <property type="match status" value="1"/>
</dbReference>
<dbReference type="GO" id="GO:0016651">
    <property type="term" value="F:oxidoreductase activity, acting on NAD(P)H"/>
    <property type="evidence" value="ECO:0007669"/>
    <property type="project" value="UniProtKB-ARBA"/>
</dbReference>
<dbReference type="EMBL" id="JALRMR010000001">
    <property type="protein sequence ID" value="MDT1972876.1"/>
    <property type="molecule type" value="Genomic_DNA"/>
</dbReference>
<organism evidence="2 3">
    <name type="scientific">Carnobacterium divergens</name>
    <name type="common">Lactobacillus divergens</name>
    <dbReference type="NCBI Taxonomy" id="2748"/>
    <lineage>
        <taxon>Bacteria</taxon>
        <taxon>Bacillati</taxon>
        <taxon>Bacillota</taxon>
        <taxon>Bacilli</taxon>
        <taxon>Lactobacillales</taxon>
        <taxon>Carnobacteriaceae</taxon>
        <taxon>Carnobacterium</taxon>
    </lineage>
</organism>
<dbReference type="PANTHER" id="PTHR39201:SF1">
    <property type="entry name" value="FLAVODOXIN-LIKE DOMAIN-CONTAINING PROTEIN"/>
    <property type="match status" value="1"/>
</dbReference>
<comment type="caution">
    <text evidence="2">The sequence shown here is derived from an EMBL/GenBank/DDBJ whole genome shotgun (WGS) entry which is preliminary data.</text>
</comment>
<dbReference type="InterPro" id="IPR008254">
    <property type="entry name" value="Flavodoxin/NO_synth"/>
</dbReference>
<evidence type="ECO:0000313" key="2">
    <source>
        <dbReference type="EMBL" id="MDT1972876.1"/>
    </source>
</evidence>
<name>A0AAW8R525_CARDV</name>
<gene>
    <name evidence="2" type="ORF">MX635_00535</name>
</gene>
<dbReference type="Proteomes" id="UP001249945">
    <property type="component" value="Unassembled WGS sequence"/>
</dbReference>
<evidence type="ECO:0000259" key="1">
    <source>
        <dbReference type="Pfam" id="PF12682"/>
    </source>
</evidence>
<dbReference type="AlphaFoldDB" id="A0AAW8R525"/>
<dbReference type="RefSeq" id="WP_311779703.1">
    <property type="nucleotide sequence ID" value="NZ_JALRMR010000001.1"/>
</dbReference>
<accession>A0AAW8R525</accession>
<protein>
    <recommendedName>
        <fullName evidence="1">Flavodoxin-like domain-containing protein</fullName>
    </recommendedName>
</protein>
<dbReference type="Pfam" id="PF12682">
    <property type="entry name" value="Flavodoxin_4"/>
    <property type="match status" value="1"/>
</dbReference>
<dbReference type="PANTHER" id="PTHR39201">
    <property type="entry name" value="EXPORTED PROTEIN-RELATED"/>
    <property type="match status" value="1"/>
</dbReference>
<proteinExistence type="predicted"/>
<dbReference type="GO" id="GO:0010181">
    <property type="term" value="F:FMN binding"/>
    <property type="evidence" value="ECO:0007669"/>
    <property type="project" value="InterPro"/>
</dbReference>
<reference evidence="2" key="1">
    <citation type="submission" date="2022-04" db="EMBL/GenBank/DDBJ databases">
        <title>Draft genome sequences of lactic acid bacteria (LAB) strains involved in meat spoilage.</title>
        <authorList>
            <person name="Palevich N."/>
        </authorList>
    </citation>
    <scope>NUCLEOTIDE SEQUENCE</scope>
    <source>
        <strain evidence="2">9-14</strain>
    </source>
</reference>